<gene>
    <name evidence="3" type="ordered locus">Os03g0596300</name>
</gene>
<reference evidence="3 4" key="1">
    <citation type="journal article" date="2005" name="Nature">
        <title>The map-based sequence of the rice genome.</title>
        <authorList>
            <consortium name="International rice genome sequencing project (IRGSP)"/>
            <person name="Matsumoto T."/>
            <person name="Wu J."/>
            <person name="Kanamori H."/>
            <person name="Katayose Y."/>
            <person name="Fujisawa M."/>
            <person name="Namiki N."/>
            <person name="Mizuno H."/>
            <person name="Yamamoto K."/>
            <person name="Antonio B.A."/>
            <person name="Baba T."/>
            <person name="Sakata K."/>
            <person name="Nagamura Y."/>
            <person name="Aoki H."/>
            <person name="Arikawa K."/>
            <person name="Arita K."/>
            <person name="Bito T."/>
            <person name="Chiden Y."/>
            <person name="Fujitsuka N."/>
            <person name="Fukunaka R."/>
            <person name="Hamada M."/>
            <person name="Harada C."/>
            <person name="Hayashi A."/>
            <person name="Hijishita S."/>
            <person name="Honda M."/>
            <person name="Hosokawa S."/>
            <person name="Ichikawa Y."/>
            <person name="Idonuma A."/>
            <person name="Iijima M."/>
            <person name="Ikeda M."/>
            <person name="Ikeno M."/>
            <person name="Ito K."/>
            <person name="Ito S."/>
            <person name="Ito T."/>
            <person name="Ito Y."/>
            <person name="Ito Y."/>
            <person name="Iwabuchi A."/>
            <person name="Kamiya K."/>
            <person name="Karasawa W."/>
            <person name="Kurita K."/>
            <person name="Katagiri S."/>
            <person name="Kikuta A."/>
            <person name="Kobayashi H."/>
            <person name="Kobayashi N."/>
            <person name="Machita K."/>
            <person name="Maehara T."/>
            <person name="Masukawa M."/>
            <person name="Mizubayashi T."/>
            <person name="Mukai Y."/>
            <person name="Nagasaki H."/>
            <person name="Nagata Y."/>
            <person name="Naito S."/>
            <person name="Nakashima M."/>
            <person name="Nakama Y."/>
            <person name="Nakamichi Y."/>
            <person name="Nakamura M."/>
            <person name="Meguro A."/>
            <person name="Negishi M."/>
            <person name="Ohta I."/>
            <person name="Ohta T."/>
            <person name="Okamoto M."/>
            <person name="Ono N."/>
            <person name="Saji S."/>
            <person name="Sakaguchi M."/>
            <person name="Sakai K."/>
            <person name="Shibata M."/>
            <person name="Shimokawa T."/>
            <person name="Song J."/>
            <person name="Takazaki Y."/>
            <person name="Terasawa K."/>
            <person name="Tsugane M."/>
            <person name="Tsuji K."/>
            <person name="Ueda S."/>
            <person name="Waki K."/>
            <person name="Yamagata H."/>
            <person name="Yamamoto M."/>
            <person name="Yamamoto S."/>
            <person name="Yamane H."/>
            <person name="Yoshiki S."/>
            <person name="Yoshihara R."/>
            <person name="Yukawa K."/>
            <person name="Zhong H."/>
            <person name="Yano M."/>
            <person name="Yuan Q."/>
            <person name="Ouyang S."/>
            <person name="Liu J."/>
            <person name="Jones K.M."/>
            <person name="Gansberger K."/>
            <person name="Moffat K."/>
            <person name="Hill J."/>
            <person name="Bera J."/>
            <person name="Fadrosh D."/>
            <person name="Jin S."/>
            <person name="Johri S."/>
            <person name="Kim M."/>
            <person name="Overton L."/>
            <person name="Reardon M."/>
            <person name="Tsitrin T."/>
            <person name="Vuong H."/>
            <person name="Weaver B."/>
            <person name="Ciecko A."/>
            <person name="Tallon L."/>
            <person name="Jackson J."/>
            <person name="Pai G."/>
            <person name="Aken S.V."/>
            <person name="Utterback T."/>
            <person name="Reidmuller S."/>
            <person name="Feldblyum T."/>
            <person name="Hsiao J."/>
            <person name="Zismann V."/>
            <person name="Iobst S."/>
            <person name="de Vazeille A.R."/>
            <person name="Buell C.R."/>
            <person name="Ying K."/>
            <person name="Li Y."/>
            <person name="Lu T."/>
            <person name="Huang Y."/>
            <person name="Zhao Q."/>
            <person name="Feng Q."/>
            <person name="Zhang L."/>
            <person name="Zhu J."/>
            <person name="Weng Q."/>
            <person name="Mu J."/>
            <person name="Lu Y."/>
            <person name="Fan D."/>
            <person name="Liu Y."/>
            <person name="Guan J."/>
            <person name="Zhang Y."/>
            <person name="Yu S."/>
            <person name="Liu X."/>
            <person name="Zhang Y."/>
            <person name="Hong G."/>
            <person name="Han B."/>
            <person name="Choisne N."/>
            <person name="Demange N."/>
            <person name="Orjeda G."/>
            <person name="Samain S."/>
            <person name="Cattolico L."/>
            <person name="Pelletier E."/>
            <person name="Couloux A."/>
            <person name="Segurens B."/>
            <person name="Wincker P."/>
            <person name="D'Hont A."/>
            <person name="Scarpelli C."/>
            <person name="Weissenbach J."/>
            <person name="Salanoubat M."/>
            <person name="Quetier F."/>
            <person name="Yu Y."/>
            <person name="Kim H.R."/>
            <person name="Rambo T."/>
            <person name="Currie J."/>
            <person name="Collura K."/>
            <person name="Luo M."/>
            <person name="Yang T."/>
            <person name="Ammiraju J.S.S."/>
            <person name="Engler F."/>
            <person name="Soderlund C."/>
            <person name="Wing R.A."/>
            <person name="Palmer L.E."/>
            <person name="de la Bastide M."/>
            <person name="Spiegel L."/>
            <person name="Nascimento L."/>
            <person name="Zutavern T."/>
            <person name="O'Shaughnessy A."/>
            <person name="Dike S."/>
            <person name="Dedhia N."/>
            <person name="Preston R."/>
            <person name="Balija V."/>
            <person name="McCombie W.R."/>
            <person name="Chow T."/>
            <person name="Chen H."/>
            <person name="Chung M."/>
            <person name="Chen C."/>
            <person name="Shaw J."/>
            <person name="Wu H."/>
            <person name="Hsiao K."/>
            <person name="Chao Y."/>
            <person name="Chu M."/>
            <person name="Cheng C."/>
            <person name="Hour A."/>
            <person name="Lee P."/>
            <person name="Lin S."/>
            <person name="Lin Y."/>
            <person name="Liou J."/>
            <person name="Liu S."/>
            <person name="Hsing Y."/>
            <person name="Raghuvanshi S."/>
            <person name="Mohanty A."/>
            <person name="Bharti A.K."/>
            <person name="Gaur A."/>
            <person name="Gupta V."/>
            <person name="Kumar D."/>
            <person name="Ravi V."/>
            <person name="Vij S."/>
            <person name="Kapur A."/>
            <person name="Khurana P."/>
            <person name="Khurana P."/>
            <person name="Khurana J.P."/>
            <person name="Tyagi A.K."/>
            <person name="Gaikwad K."/>
            <person name="Singh A."/>
            <person name="Dalal V."/>
            <person name="Srivastava S."/>
            <person name="Dixit A."/>
            <person name="Pal A.K."/>
            <person name="Ghazi I.A."/>
            <person name="Yadav M."/>
            <person name="Pandit A."/>
            <person name="Bhargava A."/>
            <person name="Sureshbabu K."/>
            <person name="Batra K."/>
            <person name="Sharma T.R."/>
            <person name="Mohapatra T."/>
            <person name="Singh N.K."/>
            <person name="Messing J."/>
            <person name="Nelson A.B."/>
            <person name="Fuks G."/>
            <person name="Kavchok S."/>
            <person name="Keizer G."/>
            <person name="Linton E."/>
            <person name="Llaca V."/>
            <person name="Song R."/>
            <person name="Tanyolac B."/>
            <person name="Young S."/>
            <person name="Ho-Il K."/>
            <person name="Hahn J.H."/>
            <person name="Sangsakoo G."/>
            <person name="Vanavichit A."/>
            <person name="de Mattos Luiz.A.T."/>
            <person name="Zimmer P.D."/>
            <person name="Malone G."/>
            <person name="Dellagostin O."/>
            <person name="de Oliveira A.C."/>
            <person name="Bevan M."/>
            <person name="Bancroft I."/>
            <person name="Minx P."/>
            <person name="Cordum H."/>
            <person name="Wilson R."/>
            <person name="Cheng Z."/>
            <person name="Jin W."/>
            <person name="Jiang J."/>
            <person name="Leong S.A."/>
            <person name="Iwama H."/>
            <person name="Gojobori T."/>
            <person name="Itoh T."/>
            <person name="Niimura Y."/>
            <person name="Fujii Y."/>
            <person name="Habara T."/>
            <person name="Sakai H."/>
            <person name="Sato Y."/>
            <person name="Wilson G."/>
            <person name="Kumar K."/>
            <person name="McCouch S."/>
            <person name="Juretic N."/>
            <person name="Hoen D."/>
            <person name="Wright S."/>
            <person name="Bruskiewich R."/>
            <person name="Bureau T."/>
            <person name="Miyao A."/>
            <person name="Hirochika H."/>
            <person name="Nishikawa T."/>
            <person name="Kadowaki K."/>
            <person name="Sugiura M."/>
            <person name="Burr B."/>
            <person name="Sasaki T."/>
        </authorList>
    </citation>
    <scope>NUCLEOTIDE SEQUENCE [LARGE SCALE GENOMIC DNA]</scope>
    <source>
        <strain evidence="4">cv. Nipponbare</strain>
    </source>
</reference>
<dbReference type="InterPro" id="IPR000477">
    <property type="entry name" value="RT_dom"/>
</dbReference>
<dbReference type="PANTHER" id="PTHR19446">
    <property type="entry name" value="REVERSE TRANSCRIPTASES"/>
    <property type="match status" value="1"/>
</dbReference>
<dbReference type="Pfam" id="PF00078">
    <property type="entry name" value="RVT_1"/>
    <property type="match status" value="1"/>
</dbReference>
<dbReference type="InterPro" id="IPR043502">
    <property type="entry name" value="DNA/RNA_pol_sf"/>
</dbReference>
<organism evidence="3 4">
    <name type="scientific">Oryza sativa subsp. japonica</name>
    <name type="common">Rice</name>
    <dbReference type="NCBI Taxonomy" id="39947"/>
    <lineage>
        <taxon>Eukaryota</taxon>
        <taxon>Viridiplantae</taxon>
        <taxon>Streptophyta</taxon>
        <taxon>Embryophyta</taxon>
        <taxon>Tracheophyta</taxon>
        <taxon>Spermatophyta</taxon>
        <taxon>Magnoliopsida</taxon>
        <taxon>Liliopsida</taxon>
        <taxon>Poales</taxon>
        <taxon>Poaceae</taxon>
        <taxon>BOP clade</taxon>
        <taxon>Oryzoideae</taxon>
        <taxon>Oryzeae</taxon>
        <taxon>Oryzinae</taxon>
        <taxon>Oryza</taxon>
        <taxon>Oryza sativa</taxon>
    </lineage>
</organism>
<proteinExistence type="predicted"/>
<reference evidence="4" key="2">
    <citation type="journal article" date="2008" name="Nucleic Acids Res.">
        <title>The rice annotation project database (RAP-DB): 2008 update.</title>
        <authorList>
            <consortium name="The rice annotation project (RAP)"/>
        </authorList>
    </citation>
    <scope>GENOME REANNOTATION</scope>
    <source>
        <strain evidence="4">cv. Nipponbare</strain>
    </source>
</reference>
<dbReference type="SUPFAM" id="SSF56672">
    <property type="entry name" value="DNA/RNA polymerases"/>
    <property type="match status" value="1"/>
</dbReference>
<name>C7J013_ORYSJ</name>
<evidence type="ECO:0000313" key="4">
    <source>
        <dbReference type="Proteomes" id="UP000000763"/>
    </source>
</evidence>
<sequence>MNMREDQGGDTEAGHFGTVLVAVLLAEAGSRTGAIARKPGETRLRRQSRESTPAAKEKEIVQVQSPYKTPPPYRNDSPDRGSACNRISSSVTPADLTFSSQDSGAILNLLEKHLDPMLHEASIRNIVYSPDTSSSAPASPVFVLSSVAGNQAPEMVANQSVAADFLNNLSTPMQQPLLKMPKTKKRRPCLNKVTFSPQRHSVHLASKARRNSKLETIAQEILSNNFGLLDVGKPFDDRIKKLYLQQYKKPLSPAAMKTISALVEKGGCKAIRLNGKGKGKRLGQYVPRSLTLNWSELSLPSLDLSEVEEDFTEEELKEAISNLPPQKAPGPDSYIGAFFKKAWEVIKSDLLQAINHFSSLNSDRLEDLNSANICLIPKKGEATRVEDFRPISLMHSFAKILAKMLANRLAPKLHELVSPNQSAFIRKRAIHDNFLYVQNMIKNFSRKKKPMLFIKVDISKASDTVNWPYLLEVLQNFGFGQRWRNWISNILGSSSSRILLIGIPGKAIWHMRGLRQGDPLSPMLFILAMEPLHQIFKAAEEASLLAKIDPRRSRFRCSLYADDVALFITPSENDLIAVKRIL</sequence>
<dbReference type="EMBL" id="AP008209">
    <property type="protein sequence ID" value="BAH92250.1"/>
    <property type="molecule type" value="Genomic_DNA"/>
</dbReference>
<feature type="compositionally biased region" description="Basic and acidic residues" evidence="1">
    <location>
        <begin position="38"/>
        <end position="60"/>
    </location>
</feature>
<evidence type="ECO:0000313" key="3">
    <source>
        <dbReference type="EMBL" id="BAH92250.1"/>
    </source>
</evidence>
<accession>C7J013</accession>
<dbReference type="AlphaFoldDB" id="C7J013"/>
<feature type="region of interest" description="Disordered" evidence="1">
    <location>
        <begin position="34"/>
        <end position="81"/>
    </location>
</feature>
<feature type="domain" description="Reverse transcriptase" evidence="2">
    <location>
        <begin position="357"/>
        <end position="582"/>
    </location>
</feature>
<evidence type="ECO:0000259" key="2">
    <source>
        <dbReference type="PROSITE" id="PS50878"/>
    </source>
</evidence>
<evidence type="ECO:0000256" key="1">
    <source>
        <dbReference type="SAM" id="MobiDB-lite"/>
    </source>
</evidence>
<protein>
    <submittedName>
        <fullName evidence="3">Os03g0596300 protein</fullName>
    </submittedName>
</protein>
<dbReference type="PROSITE" id="PS50878">
    <property type="entry name" value="RT_POL"/>
    <property type="match status" value="1"/>
</dbReference>
<dbReference type="Proteomes" id="UP000000763">
    <property type="component" value="Chromosome 3"/>
</dbReference>
<dbReference type="CDD" id="cd01650">
    <property type="entry name" value="RT_nLTR_like"/>
    <property type="match status" value="1"/>
</dbReference>
<dbReference type="KEGG" id="dosa:Os03g0596300"/>